<feature type="transmembrane region" description="Helical" evidence="6">
    <location>
        <begin position="49"/>
        <end position="70"/>
    </location>
</feature>
<dbReference type="Proteomes" id="UP000177273">
    <property type="component" value="Unassembled WGS sequence"/>
</dbReference>
<feature type="transmembrane region" description="Helical" evidence="6">
    <location>
        <begin position="373"/>
        <end position="391"/>
    </location>
</feature>
<evidence type="ECO:0000256" key="2">
    <source>
        <dbReference type="ARBA" id="ARBA00022475"/>
    </source>
</evidence>
<gene>
    <name evidence="7" type="ORF">BG262_00200</name>
</gene>
<dbReference type="EMBL" id="MKIQ01000001">
    <property type="protein sequence ID" value="OFI47964.1"/>
    <property type="molecule type" value="Genomic_DNA"/>
</dbReference>
<comment type="caution">
    <text evidence="7">The sequence shown here is derived from an EMBL/GenBank/DDBJ whole genome shotgun (WGS) entry which is preliminary data.</text>
</comment>
<feature type="transmembrane region" description="Helical" evidence="6">
    <location>
        <begin position="154"/>
        <end position="171"/>
    </location>
</feature>
<keyword evidence="8" id="KW-1185">Reference proteome</keyword>
<name>A0A9Q5JI06_9LACT</name>
<feature type="transmembrane region" description="Helical" evidence="6">
    <location>
        <begin position="342"/>
        <end position="361"/>
    </location>
</feature>
<feature type="transmembrane region" description="Helical" evidence="6">
    <location>
        <begin position="308"/>
        <end position="330"/>
    </location>
</feature>
<evidence type="ECO:0000256" key="4">
    <source>
        <dbReference type="ARBA" id="ARBA00022989"/>
    </source>
</evidence>
<feature type="transmembrane region" description="Helical" evidence="6">
    <location>
        <begin position="429"/>
        <end position="449"/>
    </location>
</feature>
<keyword evidence="5 6" id="KW-0472">Membrane</keyword>
<dbReference type="AlphaFoldDB" id="A0A9Q5JI06"/>
<evidence type="ECO:0000256" key="6">
    <source>
        <dbReference type="SAM" id="Phobius"/>
    </source>
</evidence>
<dbReference type="PANTHER" id="PTHR30250">
    <property type="entry name" value="PST FAMILY PREDICTED COLANIC ACID TRANSPORTER"/>
    <property type="match status" value="1"/>
</dbReference>
<sequence length="492" mass="54978">MEMIRRLKGINILIISSLIGKILSALYRFPYQNIVGDLGFYAYQQVYPFYAIITTLSLTALPNFLSSLLNTSDTSEEDESQFFQVTLIISLVSFIILTVLSIPLARAMGTEKLATSLICSITPLLLVPFLSLYRGVKQSQLDMTTTAISQVLEQTIRVTMIILAALTFLVIDEDVYRVSSLAMLGSFLAGLVTLIYLISKSDIKFKNLFKDFTNVKAKFTIIKRFGLSSLVFVFFMIYMLIMQLIDVFTVKDALVASGISSDQAEILKGIYDRGQPFLQLGLVFVTSIFTNALPRLTLDKSEKKIKNIFDLTVYLSLTLTVGLMILLPQMNQVLFKSNSQSTALIIFVSQVALIGIVQFYHHSLFLEGRNRESGIILIIGLVLKIFLSPLLTREMGLNGASLSSVISISFILIAYILISKKFPTQIFNLRFIISLILMATTLMIGSNMFHVEHRFMQLIKLVIISGVSAGVFLLSAKKLKAFSNDLWEELGL</sequence>
<dbReference type="Pfam" id="PF01943">
    <property type="entry name" value="Polysacc_synt"/>
    <property type="match status" value="1"/>
</dbReference>
<feature type="transmembrane region" description="Helical" evidence="6">
    <location>
        <begin position="114"/>
        <end position="133"/>
    </location>
</feature>
<feature type="transmembrane region" description="Helical" evidence="6">
    <location>
        <begin position="455"/>
        <end position="474"/>
    </location>
</feature>
<dbReference type="InterPro" id="IPR002797">
    <property type="entry name" value="Polysacc_synth"/>
</dbReference>
<feature type="transmembrane region" description="Helical" evidence="6">
    <location>
        <begin position="177"/>
        <end position="198"/>
    </location>
</feature>
<dbReference type="RefSeq" id="WP_070786875.1">
    <property type="nucleotide sequence ID" value="NZ_MKIQ01000001.1"/>
</dbReference>
<dbReference type="GO" id="GO:0005886">
    <property type="term" value="C:plasma membrane"/>
    <property type="evidence" value="ECO:0007669"/>
    <property type="project" value="UniProtKB-SubCell"/>
</dbReference>
<protein>
    <recommendedName>
        <fullName evidence="9">Polysaccharide biosynthesis protein C-terminal domain-containing protein</fullName>
    </recommendedName>
</protein>
<keyword evidence="4 6" id="KW-1133">Transmembrane helix</keyword>
<keyword evidence="2" id="KW-1003">Cell membrane</keyword>
<feature type="transmembrane region" description="Helical" evidence="6">
    <location>
        <begin position="82"/>
        <end position="102"/>
    </location>
</feature>
<feature type="transmembrane region" description="Helical" evidence="6">
    <location>
        <begin position="397"/>
        <end position="417"/>
    </location>
</feature>
<feature type="transmembrane region" description="Helical" evidence="6">
    <location>
        <begin position="277"/>
        <end position="296"/>
    </location>
</feature>
<feature type="transmembrane region" description="Helical" evidence="6">
    <location>
        <begin position="12"/>
        <end position="29"/>
    </location>
</feature>
<evidence type="ECO:0008006" key="9">
    <source>
        <dbReference type="Google" id="ProtNLM"/>
    </source>
</evidence>
<evidence type="ECO:0000256" key="5">
    <source>
        <dbReference type="ARBA" id="ARBA00023136"/>
    </source>
</evidence>
<comment type="subcellular location">
    <subcellularLocation>
        <location evidence="1">Cell membrane</location>
        <topology evidence="1">Multi-pass membrane protein</topology>
    </subcellularLocation>
</comment>
<proteinExistence type="predicted"/>
<evidence type="ECO:0000313" key="8">
    <source>
        <dbReference type="Proteomes" id="UP000177273"/>
    </source>
</evidence>
<organism evidence="7 8">
    <name type="scientific">Floricoccus penangensis</name>
    <dbReference type="NCBI Taxonomy" id="1859475"/>
    <lineage>
        <taxon>Bacteria</taxon>
        <taxon>Bacillati</taxon>
        <taxon>Bacillota</taxon>
        <taxon>Bacilli</taxon>
        <taxon>Lactobacillales</taxon>
        <taxon>Streptococcaceae</taxon>
        <taxon>Floricoccus</taxon>
    </lineage>
</organism>
<feature type="transmembrane region" description="Helical" evidence="6">
    <location>
        <begin position="225"/>
        <end position="245"/>
    </location>
</feature>
<accession>A0A9Q5JI06</accession>
<reference evidence="8" key="1">
    <citation type="submission" date="2016-09" db="EMBL/GenBank/DDBJ databases">
        <title>Draft genome sequence of a novel species of the family Streptococcaceae isolated from flowers.</title>
        <authorList>
            <person name="Chuah L.-O."/>
            <person name="Yap K.-P."/>
            <person name="Thong K.L."/>
            <person name="Liong M.T."/>
            <person name="Ahmad R."/>
            <person name="Rusul G."/>
        </authorList>
    </citation>
    <scope>NUCLEOTIDE SEQUENCE [LARGE SCALE GENOMIC DNA]</scope>
    <source>
        <strain evidence="8">HibF3</strain>
    </source>
</reference>
<evidence type="ECO:0000256" key="3">
    <source>
        <dbReference type="ARBA" id="ARBA00022692"/>
    </source>
</evidence>
<dbReference type="InterPro" id="IPR050833">
    <property type="entry name" value="Poly_Biosynth_Transport"/>
</dbReference>
<keyword evidence="3 6" id="KW-0812">Transmembrane</keyword>
<evidence type="ECO:0000313" key="7">
    <source>
        <dbReference type="EMBL" id="OFI47964.1"/>
    </source>
</evidence>
<dbReference type="PANTHER" id="PTHR30250:SF29">
    <property type="entry name" value="POLYSACCHARIDE BIOSYNTHESIS PROTEIN C-TERMINAL DOMAIN-CONTAINING PROTEIN"/>
    <property type="match status" value="1"/>
</dbReference>
<evidence type="ECO:0000256" key="1">
    <source>
        <dbReference type="ARBA" id="ARBA00004651"/>
    </source>
</evidence>
<dbReference type="OrthoDB" id="9775950at2"/>